<comment type="similarity">
    <text evidence="7">Belongs to the MetA family.</text>
</comment>
<dbReference type="InterPro" id="IPR029062">
    <property type="entry name" value="Class_I_gatase-like"/>
</dbReference>
<dbReference type="SUPFAM" id="SSF52317">
    <property type="entry name" value="Class I glutamine amidotransferase-like"/>
    <property type="match status" value="1"/>
</dbReference>
<accession>A0A940SUM9</accession>
<dbReference type="InterPro" id="IPR033752">
    <property type="entry name" value="MetA_family"/>
</dbReference>
<dbReference type="CDD" id="cd03131">
    <property type="entry name" value="GATase1_HTS"/>
    <property type="match status" value="1"/>
</dbReference>
<comment type="pathway">
    <text evidence="7">Amino-acid biosynthesis; L-methionine biosynthesis via de novo pathway; O-acetyl-L-homoserine from L-homoserine: step 1/1.</text>
</comment>
<feature type="active site" evidence="7">
    <location>
        <position position="235"/>
    </location>
</feature>
<keyword evidence="5 7" id="KW-0012">Acyltransferase</keyword>
<keyword evidence="1 7" id="KW-0963">Cytoplasm</keyword>
<dbReference type="Gene3D" id="3.40.50.880">
    <property type="match status" value="1"/>
</dbReference>
<feature type="site" description="Important for substrate specificity" evidence="7">
    <location>
        <position position="191"/>
    </location>
</feature>
<dbReference type="RefSeq" id="WP_209526581.1">
    <property type="nucleotide sequence ID" value="NZ_JAEEGA010000004.1"/>
</dbReference>
<feature type="active site" description="Proton acceptor" evidence="7">
    <location>
        <position position="233"/>
    </location>
</feature>
<feature type="binding site" evidence="7">
    <location>
        <position position="247"/>
    </location>
    <ligand>
        <name>substrate</name>
    </ligand>
</feature>
<name>A0A940SUM9_9ENTE</name>
<dbReference type="NCBIfam" id="TIGR01001">
    <property type="entry name" value="metA"/>
    <property type="match status" value="1"/>
</dbReference>
<keyword evidence="2 7" id="KW-0028">Amino-acid biosynthesis</keyword>
<evidence type="ECO:0000256" key="6">
    <source>
        <dbReference type="ARBA" id="ARBA00049043"/>
    </source>
</evidence>
<feature type="active site" description="Acyl-thioester intermediate" evidence="7 8">
    <location>
        <position position="142"/>
    </location>
</feature>
<evidence type="ECO:0000256" key="4">
    <source>
        <dbReference type="ARBA" id="ARBA00023167"/>
    </source>
</evidence>
<comment type="subcellular location">
    <subcellularLocation>
        <location evidence="7">Cytoplasm</location>
    </subcellularLocation>
</comment>
<dbReference type="PIRSF" id="PIRSF000450">
    <property type="entry name" value="H_ser_succinyltr"/>
    <property type="match status" value="1"/>
</dbReference>
<comment type="caution">
    <text evidence="9">The sequence shown here is derived from an EMBL/GenBank/DDBJ whole genome shotgun (WGS) entry which is preliminary data.</text>
</comment>
<comment type="caution">
    <text evidence="7">Lacks conserved residue(s) required for the propagation of feature annotation.</text>
</comment>
<comment type="function">
    <text evidence="7">Transfers an acetyl group from acetyl-CoA to L-homoserine, forming acetyl-L-homoserine.</text>
</comment>
<evidence type="ECO:0000256" key="1">
    <source>
        <dbReference type="ARBA" id="ARBA00022490"/>
    </source>
</evidence>
<keyword evidence="3 7" id="KW-0808">Transferase</keyword>
<evidence type="ECO:0000313" key="9">
    <source>
        <dbReference type="EMBL" id="MBP1040979.1"/>
    </source>
</evidence>
<dbReference type="EC" id="2.3.1.31" evidence="7"/>
<protein>
    <recommendedName>
        <fullName evidence="7">Homoserine O-acetyltransferase</fullName>
        <shortName evidence="7">HAT</shortName>
        <ecNumber evidence="7">2.3.1.31</ecNumber>
    </recommendedName>
    <alternativeName>
        <fullName evidence="7">Homoserine transacetylase</fullName>
        <shortName evidence="7">HTA</shortName>
    </alternativeName>
</protein>
<comment type="catalytic activity">
    <reaction evidence="6 7">
        <text>L-homoserine + acetyl-CoA = O-acetyl-L-homoserine + CoA</text>
        <dbReference type="Rhea" id="RHEA:13701"/>
        <dbReference type="ChEBI" id="CHEBI:57287"/>
        <dbReference type="ChEBI" id="CHEBI:57288"/>
        <dbReference type="ChEBI" id="CHEBI:57476"/>
        <dbReference type="ChEBI" id="CHEBI:57716"/>
        <dbReference type="EC" id="2.3.1.31"/>
    </reaction>
</comment>
<dbReference type="PANTHER" id="PTHR20919:SF0">
    <property type="entry name" value="HOMOSERINE O-SUCCINYLTRANSFERASE"/>
    <property type="match status" value="1"/>
</dbReference>
<keyword evidence="10" id="KW-1185">Reference proteome</keyword>
<dbReference type="GO" id="GO:0019281">
    <property type="term" value="P:L-methionine biosynthetic process from homoserine via O-succinyl-L-homoserine and cystathionine"/>
    <property type="evidence" value="ECO:0007669"/>
    <property type="project" value="InterPro"/>
</dbReference>
<organism evidence="9 10">
    <name type="scientific">Vagococcus allomyrinae</name>
    <dbReference type="NCBI Taxonomy" id="2794353"/>
    <lineage>
        <taxon>Bacteria</taxon>
        <taxon>Bacillati</taxon>
        <taxon>Bacillota</taxon>
        <taxon>Bacilli</taxon>
        <taxon>Lactobacillales</taxon>
        <taxon>Enterococcaceae</taxon>
        <taxon>Vagococcus</taxon>
    </lineage>
</organism>
<evidence type="ECO:0000256" key="8">
    <source>
        <dbReference type="PIRSR" id="PIRSR000450-1"/>
    </source>
</evidence>
<evidence type="ECO:0000256" key="5">
    <source>
        <dbReference type="ARBA" id="ARBA00023315"/>
    </source>
</evidence>
<dbReference type="GO" id="GO:0005737">
    <property type="term" value="C:cytoplasm"/>
    <property type="evidence" value="ECO:0007669"/>
    <property type="project" value="UniProtKB-SubCell"/>
</dbReference>
<proteinExistence type="inferred from homology"/>
<keyword evidence="4 7" id="KW-0486">Methionine biosynthesis</keyword>
<evidence type="ECO:0000256" key="2">
    <source>
        <dbReference type="ARBA" id="ARBA00022605"/>
    </source>
</evidence>
<dbReference type="EMBL" id="JAEEGA010000004">
    <property type="protein sequence ID" value="MBP1040979.1"/>
    <property type="molecule type" value="Genomic_DNA"/>
</dbReference>
<dbReference type="InterPro" id="IPR005697">
    <property type="entry name" value="HST_MetA"/>
</dbReference>
<feature type="site" description="Important for acyl-CoA specificity" evidence="7">
    <location>
        <position position="111"/>
    </location>
</feature>
<dbReference type="GO" id="GO:0008899">
    <property type="term" value="F:homoserine O-succinyltransferase activity"/>
    <property type="evidence" value="ECO:0007669"/>
    <property type="project" value="UniProtKB-UniRule"/>
</dbReference>
<dbReference type="PANTHER" id="PTHR20919">
    <property type="entry name" value="HOMOSERINE O-SUCCINYLTRANSFERASE"/>
    <property type="match status" value="1"/>
</dbReference>
<dbReference type="AlphaFoldDB" id="A0A940SUM9"/>
<evidence type="ECO:0000313" key="10">
    <source>
        <dbReference type="Proteomes" id="UP000674938"/>
    </source>
</evidence>
<dbReference type="HAMAP" id="MF_00295">
    <property type="entry name" value="MetA_acyltransf"/>
    <property type="match status" value="1"/>
</dbReference>
<dbReference type="Pfam" id="PF04204">
    <property type="entry name" value="HTS"/>
    <property type="match status" value="1"/>
</dbReference>
<evidence type="ECO:0000256" key="3">
    <source>
        <dbReference type="ARBA" id="ARBA00022679"/>
    </source>
</evidence>
<reference evidence="9" key="1">
    <citation type="submission" date="2020-12" db="EMBL/GenBank/DDBJ databases">
        <title>Vagococcus allomyrinae sp. nov. and Enterococcus lavae sp. nov., isolated from the larvae of Allomyrina dichotoma.</title>
        <authorList>
            <person name="Lee S.D."/>
        </authorList>
    </citation>
    <scope>NUCLEOTIDE SEQUENCE</scope>
    <source>
        <strain evidence="9">BWB3-3</strain>
    </source>
</reference>
<sequence length="311" mass="36199">MPIKLAKDFPAKKVLENERIFTMDSTRAETQDIRPLKLALVNLMPDKITCEIQFLRLLSQSPLQIHVDFVQMSTHQHKYASHDHLFKFYETLADIENNYYDGIIITGAPVETMPYEEVDYWPEFTKLLDWSQTHATSVLHVCWGAEAGLYVHYGIDKVLYSEKLFGVYENQLISEHVLTRGFDDVFFTPQSRYTGINEAQIDQEVLEVLANNQQFGSTILASKDQKNVFVLGHFEYDSDTLNKEYIRDHERGVATQLPANYFNEDNPNGKIINKWRAHGFLFYHNWLNDVYQRTPYELNQANLAMSKPKSD</sequence>
<dbReference type="GO" id="GO:0004414">
    <property type="term" value="F:homoserine O-acetyltransferase activity"/>
    <property type="evidence" value="ECO:0007669"/>
    <property type="project" value="UniProtKB-EC"/>
</dbReference>
<evidence type="ECO:0000256" key="7">
    <source>
        <dbReference type="HAMAP-Rule" id="MF_00295"/>
    </source>
</evidence>
<gene>
    <name evidence="9" type="primary">metA</name>
    <name evidence="7" type="synonym">metAA</name>
    <name evidence="9" type="ORF">I6N95_08190</name>
</gene>
<feature type="binding site" evidence="7">
    <location>
        <position position="163"/>
    </location>
    <ligand>
        <name>substrate</name>
    </ligand>
</feature>
<feature type="binding site" evidence="7">
    <location>
        <position position="191"/>
    </location>
    <ligand>
        <name>substrate</name>
    </ligand>
</feature>
<dbReference type="Proteomes" id="UP000674938">
    <property type="component" value="Unassembled WGS sequence"/>
</dbReference>